<keyword evidence="3" id="KW-0862">Zinc</keyword>
<dbReference type="Gene3D" id="3.30.40.10">
    <property type="entry name" value="Zinc/RING finger domain, C3HC4 (zinc finger)"/>
    <property type="match status" value="1"/>
</dbReference>
<comment type="caution">
    <text evidence="6">The sequence shown here is derived from an EMBL/GenBank/DDBJ whole genome shotgun (WGS) entry which is preliminary data.</text>
</comment>
<evidence type="ECO:0000259" key="5">
    <source>
        <dbReference type="PROSITE" id="PS50089"/>
    </source>
</evidence>
<dbReference type="AlphaFoldDB" id="A0A7J7KYF1"/>
<evidence type="ECO:0000256" key="1">
    <source>
        <dbReference type="ARBA" id="ARBA00022723"/>
    </source>
</evidence>
<evidence type="ECO:0000256" key="3">
    <source>
        <dbReference type="ARBA" id="ARBA00022833"/>
    </source>
</evidence>
<sequence>MEERSRKMIMYINITIPKMANSQANQIIQRIMVGDNEEECVLESMVANRVRTVPTSQSTSDVLEIKKVDEGDSTQSCVVCLKEFSPGIDVIKMPHMFYGRCNVNWLHKKNECPLCRFKMLGEEMKT</sequence>
<feature type="domain" description="RING-type" evidence="5">
    <location>
        <begin position="77"/>
        <end position="116"/>
    </location>
</feature>
<dbReference type="InterPro" id="IPR001841">
    <property type="entry name" value="Znf_RING"/>
</dbReference>
<accession>A0A7J7KYF1</accession>
<evidence type="ECO:0000256" key="2">
    <source>
        <dbReference type="ARBA" id="ARBA00022771"/>
    </source>
</evidence>
<dbReference type="EMBL" id="JACGCM010002788">
    <property type="protein sequence ID" value="KAF6135396.1"/>
    <property type="molecule type" value="Genomic_DNA"/>
</dbReference>
<dbReference type="Pfam" id="PF13639">
    <property type="entry name" value="zf-RING_2"/>
    <property type="match status" value="1"/>
</dbReference>
<protein>
    <recommendedName>
        <fullName evidence="5">RING-type domain-containing protein</fullName>
    </recommendedName>
</protein>
<name>A0A7J7KYF1_9MAGN</name>
<reference evidence="6 7" key="1">
    <citation type="journal article" date="2020" name="IScience">
        <title>Genome Sequencing of the Endangered Kingdonia uniflora (Circaeasteraceae, Ranunculales) Reveals Potential Mechanisms of Evolutionary Specialization.</title>
        <authorList>
            <person name="Sun Y."/>
            <person name="Deng T."/>
            <person name="Zhang A."/>
            <person name="Moore M.J."/>
            <person name="Landis J.B."/>
            <person name="Lin N."/>
            <person name="Zhang H."/>
            <person name="Zhang X."/>
            <person name="Huang J."/>
            <person name="Zhang X."/>
            <person name="Sun H."/>
            <person name="Wang H."/>
        </authorList>
    </citation>
    <scope>NUCLEOTIDE SEQUENCE [LARGE SCALE GENOMIC DNA]</scope>
    <source>
        <strain evidence="6">TB1705</strain>
        <tissue evidence="6">Leaf</tissue>
    </source>
</reference>
<evidence type="ECO:0000256" key="4">
    <source>
        <dbReference type="PROSITE-ProRule" id="PRU00175"/>
    </source>
</evidence>
<dbReference type="OrthoDB" id="4348522at2759"/>
<dbReference type="GO" id="GO:0016567">
    <property type="term" value="P:protein ubiquitination"/>
    <property type="evidence" value="ECO:0007669"/>
    <property type="project" value="TreeGrafter"/>
</dbReference>
<organism evidence="6 7">
    <name type="scientific">Kingdonia uniflora</name>
    <dbReference type="NCBI Taxonomy" id="39325"/>
    <lineage>
        <taxon>Eukaryota</taxon>
        <taxon>Viridiplantae</taxon>
        <taxon>Streptophyta</taxon>
        <taxon>Embryophyta</taxon>
        <taxon>Tracheophyta</taxon>
        <taxon>Spermatophyta</taxon>
        <taxon>Magnoliopsida</taxon>
        <taxon>Ranunculales</taxon>
        <taxon>Circaeasteraceae</taxon>
        <taxon>Kingdonia</taxon>
    </lineage>
</organism>
<evidence type="ECO:0000313" key="6">
    <source>
        <dbReference type="EMBL" id="KAF6135396.1"/>
    </source>
</evidence>
<dbReference type="PANTHER" id="PTHR15710">
    <property type="entry name" value="E3 UBIQUITIN-PROTEIN LIGASE PRAJA"/>
    <property type="match status" value="1"/>
</dbReference>
<evidence type="ECO:0000313" key="7">
    <source>
        <dbReference type="Proteomes" id="UP000541444"/>
    </source>
</evidence>
<keyword evidence="2 4" id="KW-0863">Zinc-finger</keyword>
<keyword evidence="7" id="KW-1185">Reference proteome</keyword>
<dbReference type="PROSITE" id="PS50089">
    <property type="entry name" value="ZF_RING_2"/>
    <property type="match status" value="1"/>
</dbReference>
<dbReference type="GO" id="GO:0005737">
    <property type="term" value="C:cytoplasm"/>
    <property type="evidence" value="ECO:0007669"/>
    <property type="project" value="TreeGrafter"/>
</dbReference>
<dbReference type="InterPro" id="IPR013083">
    <property type="entry name" value="Znf_RING/FYVE/PHD"/>
</dbReference>
<dbReference type="Proteomes" id="UP000541444">
    <property type="component" value="Unassembled WGS sequence"/>
</dbReference>
<keyword evidence="1" id="KW-0479">Metal-binding</keyword>
<dbReference type="SUPFAM" id="SSF57850">
    <property type="entry name" value="RING/U-box"/>
    <property type="match status" value="1"/>
</dbReference>
<dbReference type="PANTHER" id="PTHR15710:SF77">
    <property type="entry name" value="RING-H2 FINGER PROTEIN ATL21B"/>
    <property type="match status" value="1"/>
</dbReference>
<dbReference type="GO" id="GO:0061630">
    <property type="term" value="F:ubiquitin protein ligase activity"/>
    <property type="evidence" value="ECO:0007669"/>
    <property type="project" value="TreeGrafter"/>
</dbReference>
<dbReference type="GO" id="GO:0008270">
    <property type="term" value="F:zinc ion binding"/>
    <property type="evidence" value="ECO:0007669"/>
    <property type="project" value="UniProtKB-KW"/>
</dbReference>
<proteinExistence type="predicted"/>
<gene>
    <name evidence="6" type="ORF">GIB67_027270</name>
</gene>